<dbReference type="Pfam" id="PF03880">
    <property type="entry name" value="DbpA"/>
    <property type="match status" value="1"/>
</dbReference>
<dbReference type="HAMAP" id="MF_00965">
    <property type="entry name" value="DEAD_helicase_DbpA"/>
    <property type="match status" value="1"/>
</dbReference>
<dbReference type="InterPro" id="IPR012677">
    <property type="entry name" value="Nucleotide-bd_a/b_plait_sf"/>
</dbReference>
<comment type="similarity">
    <text evidence="5">Belongs to the DEAD box helicase family. DbpA subfamily.</text>
</comment>
<dbReference type="GO" id="GO:0000027">
    <property type="term" value="P:ribosomal large subunit assembly"/>
    <property type="evidence" value="ECO:0007669"/>
    <property type="project" value="UniProtKB-UniRule"/>
</dbReference>
<dbReference type="PANTHER" id="PTHR47959:SF1">
    <property type="entry name" value="ATP-DEPENDENT RNA HELICASE DBPA"/>
    <property type="match status" value="1"/>
</dbReference>
<dbReference type="PROSITE" id="PS00039">
    <property type="entry name" value="DEAD_ATP_HELICASE"/>
    <property type="match status" value="1"/>
</dbReference>
<evidence type="ECO:0000259" key="8">
    <source>
        <dbReference type="PROSITE" id="PS51194"/>
    </source>
</evidence>
<gene>
    <name evidence="5" type="primary">dbpA</name>
    <name evidence="10" type="ORF">PaecuDRAFT_4636</name>
</gene>
<evidence type="ECO:0000256" key="5">
    <source>
        <dbReference type="HAMAP-Rule" id="MF_00965"/>
    </source>
</evidence>
<dbReference type="GO" id="GO:0034458">
    <property type="term" value="F:3'-5' RNA helicase activity"/>
    <property type="evidence" value="ECO:0007669"/>
    <property type="project" value="UniProtKB-UniRule"/>
</dbReference>
<protein>
    <recommendedName>
        <fullName evidence="5">ATP-dependent RNA helicase DbpA</fullName>
        <ecNumber evidence="5">3.6.4.13</ecNumber>
    </recommendedName>
</protein>
<dbReference type="CDD" id="cd00268">
    <property type="entry name" value="DEADc"/>
    <property type="match status" value="1"/>
</dbReference>
<dbReference type="SUPFAM" id="SSF52540">
    <property type="entry name" value="P-loop containing nucleoside triphosphate hydrolases"/>
    <property type="match status" value="1"/>
</dbReference>
<reference evidence="10 11" key="1">
    <citation type="submission" date="2010-07" db="EMBL/GenBank/DDBJ databases">
        <title>The draft genome of Paenibacillus curdlanolyticus YK9.</title>
        <authorList>
            <consortium name="US DOE Joint Genome Institute (JGI-PGF)"/>
            <person name="Lucas S."/>
            <person name="Copeland A."/>
            <person name="Lapidus A."/>
            <person name="Cheng J.-F."/>
            <person name="Bruce D."/>
            <person name="Goodwin L."/>
            <person name="Pitluck S."/>
            <person name="Land M.L."/>
            <person name="Hauser L."/>
            <person name="Chang Y.-J."/>
            <person name="Jeffries C."/>
            <person name="Anderson I.J."/>
            <person name="Johnson E."/>
            <person name="Loganathan U."/>
            <person name="Mulhopadhyay B."/>
            <person name="Kyrpides N."/>
            <person name="Woyke T.J."/>
        </authorList>
    </citation>
    <scope>NUCLEOTIDE SEQUENCE [LARGE SCALE GENOMIC DNA]</scope>
    <source>
        <strain evidence="10 11">YK9</strain>
    </source>
</reference>
<feature type="domain" description="Helicase C-terminal" evidence="8">
    <location>
        <begin position="231"/>
        <end position="376"/>
    </location>
</feature>
<dbReference type="GO" id="GO:0016887">
    <property type="term" value="F:ATP hydrolysis activity"/>
    <property type="evidence" value="ECO:0007669"/>
    <property type="project" value="RHEA"/>
</dbReference>
<keyword evidence="5" id="KW-0963">Cytoplasm</keyword>
<dbReference type="InterPro" id="IPR027417">
    <property type="entry name" value="P-loop_NTPase"/>
</dbReference>
<dbReference type="OrthoDB" id="9805696at2"/>
<dbReference type="InterPro" id="IPR011545">
    <property type="entry name" value="DEAD/DEAH_box_helicase_dom"/>
</dbReference>
<dbReference type="Pfam" id="PF00270">
    <property type="entry name" value="DEAD"/>
    <property type="match status" value="1"/>
</dbReference>
<keyword evidence="2 5" id="KW-0378">Hydrolase</keyword>
<dbReference type="InterPro" id="IPR014001">
    <property type="entry name" value="Helicase_ATP-bd"/>
</dbReference>
<dbReference type="Proteomes" id="UP000005387">
    <property type="component" value="Unassembled WGS sequence"/>
</dbReference>
<dbReference type="InterPro" id="IPR050079">
    <property type="entry name" value="DEAD_box_RNA_helicase"/>
</dbReference>
<evidence type="ECO:0000259" key="7">
    <source>
        <dbReference type="PROSITE" id="PS51192"/>
    </source>
</evidence>
<keyword evidence="1 5" id="KW-0547">Nucleotide-binding</keyword>
<evidence type="ECO:0000313" key="10">
    <source>
        <dbReference type="EMBL" id="EFM08625.1"/>
    </source>
</evidence>
<evidence type="ECO:0000256" key="4">
    <source>
        <dbReference type="ARBA" id="ARBA00022840"/>
    </source>
</evidence>
<feature type="domain" description="DEAD-box RNA helicase Q" evidence="9">
    <location>
        <begin position="4"/>
        <end position="32"/>
    </location>
</feature>
<dbReference type="GO" id="GO:0005524">
    <property type="term" value="F:ATP binding"/>
    <property type="evidence" value="ECO:0007669"/>
    <property type="project" value="UniProtKB-UniRule"/>
</dbReference>
<dbReference type="RefSeq" id="WP_006040616.1">
    <property type="nucleotide sequence ID" value="NZ_AEDD01000015.1"/>
</dbReference>
<comment type="catalytic activity">
    <reaction evidence="5">
        <text>ATP + H2O = ADP + phosphate + H(+)</text>
        <dbReference type="Rhea" id="RHEA:13065"/>
        <dbReference type="ChEBI" id="CHEBI:15377"/>
        <dbReference type="ChEBI" id="CHEBI:15378"/>
        <dbReference type="ChEBI" id="CHEBI:30616"/>
        <dbReference type="ChEBI" id="CHEBI:43474"/>
        <dbReference type="ChEBI" id="CHEBI:456216"/>
        <dbReference type="EC" id="3.6.4.13"/>
    </reaction>
</comment>
<dbReference type="eggNOG" id="COG0513">
    <property type="taxonomic scope" value="Bacteria"/>
</dbReference>
<dbReference type="EC" id="3.6.4.13" evidence="5"/>
<keyword evidence="5" id="KW-0690">Ribosome biogenesis</keyword>
<dbReference type="Gene3D" id="3.40.50.300">
    <property type="entry name" value="P-loop containing nucleotide triphosphate hydrolases"/>
    <property type="match status" value="2"/>
</dbReference>
<feature type="region of interest" description="Involved in 23S rRNA binding" evidence="5">
    <location>
        <begin position="408"/>
        <end position="482"/>
    </location>
</feature>
<dbReference type="PROSITE" id="PS51195">
    <property type="entry name" value="Q_MOTIF"/>
    <property type="match status" value="1"/>
</dbReference>
<dbReference type="GO" id="GO:0005829">
    <property type="term" value="C:cytosol"/>
    <property type="evidence" value="ECO:0007669"/>
    <property type="project" value="TreeGrafter"/>
</dbReference>
<accession>E0IG45</accession>
<dbReference type="EMBL" id="AEDD01000015">
    <property type="protein sequence ID" value="EFM08625.1"/>
    <property type="molecule type" value="Genomic_DNA"/>
</dbReference>
<evidence type="ECO:0000256" key="1">
    <source>
        <dbReference type="ARBA" id="ARBA00022741"/>
    </source>
</evidence>
<proteinExistence type="inferred from homology"/>
<comment type="function">
    <text evidence="5">DEAD-box RNA helicase involved in the assembly of the 50S ribosomal subunit. Has an RNA-dependent ATPase activity, which is specific for 23S rRNA, and a 3' to 5' RNA helicase activity that uses the energy of ATP hydrolysis to destabilize and unwind short rRNA duplexes.</text>
</comment>
<dbReference type="STRING" id="717606.PaecuDRAFT_4636"/>
<dbReference type="PROSITE" id="PS51192">
    <property type="entry name" value="HELICASE_ATP_BIND_1"/>
    <property type="match status" value="1"/>
</dbReference>
<sequence>MSQNGFVQYGLSEDIGRALEGLAFNEPTEVQREVIPVVLQGRDIVVKSQTGSGKTAAYGIPLCELVSWEENKPQVLILTPTRELAVQVKEDLTNIGRFKRVKAAAIYGKQPFHIQKLELKQKTHIVAGTPGRVLDHIEKGTFPLSKLAYLVIDEADEMLNMGFIDQVEAIIKRLPAERVTMLFSATLPEDVDQLRRNYMRDPVSVEIQATGLTTDAIEHAQIKVSEADKLELLQSITIVENPDSCIIFCRTQEGVNELFRKLARLEYPCDRIHGGMAQEERLEVMGAFRRGQFRYLIATDVAARGIDIDNITHVINYDFPLDKEGYVHRTGRTGRAGKRGQAITFVTPSDEGRLAEVEQYIGFRIRRIEEPTAEAVESARDAFERKINRQTRLKKDKSAQVSAEAGIMKLYFNGGKKKKLRAVDFVGTIARIDGMTADDIGIIAIQDNETFVDILNGKGLLVLQAMKSTTVKGKLLKVHKAK</sequence>
<evidence type="ECO:0000256" key="6">
    <source>
        <dbReference type="PROSITE-ProRule" id="PRU00552"/>
    </source>
</evidence>
<dbReference type="SMART" id="SM00490">
    <property type="entry name" value="HELICc"/>
    <property type="match status" value="1"/>
</dbReference>
<dbReference type="GO" id="GO:0003723">
    <property type="term" value="F:RNA binding"/>
    <property type="evidence" value="ECO:0007669"/>
    <property type="project" value="UniProtKB-UniRule"/>
</dbReference>
<dbReference type="PROSITE" id="PS51194">
    <property type="entry name" value="HELICASE_CTER"/>
    <property type="match status" value="1"/>
</dbReference>
<organism evidence="10 11">
    <name type="scientific">Paenibacillus curdlanolyticus YK9</name>
    <dbReference type="NCBI Taxonomy" id="717606"/>
    <lineage>
        <taxon>Bacteria</taxon>
        <taxon>Bacillati</taxon>
        <taxon>Bacillota</taxon>
        <taxon>Bacilli</taxon>
        <taxon>Bacillales</taxon>
        <taxon>Paenibacillaceae</taxon>
        <taxon>Paenibacillus</taxon>
    </lineage>
</organism>
<keyword evidence="3 5" id="KW-0347">Helicase</keyword>
<dbReference type="InterPro" id="IPR044742">
    <property type="entry name" value="DEAD/DEAH_RhlB"/>
</dbReference>
<dbReference type="CDD" id="cd18787">
    <property type="entry name" value="SF2_C_DEAD"/>
    <property type="match status" value="1"/>
</dbReference>
<dbReference type="InterPro" id="IPR014014">
    <property type="entry name" value="RNA_helicase_DEAD_Q_motif"/>
</dbReference>
<dbReference type="PANTHER" id="PTHR47959">
    <property type="entry name" value="ATP-DEPENDENT RNA HELICASE RHLE-RELATED"/>
    <property type="match status" value="1"/>
</dbReference>
<dbReference type="AlphaFoldDB" id="E0IG45"/>
<name>E0IG45_9BACL</name>
<evidence type="ECO:0000256" key="2">
    <source>
        <dbReference type="ARBA" id="ARBA00022801"/>
    </source>
</evidence>
<feature type="short sequence motif" description="Q motif" evidence="6">
    <location>
        <begin position="4"/>
        <end position="32"/>
    </location>
</feature>
<dbReference type="InterPro" id="IPR005580">
    <property type="entry name" value="DbpA/CsdA_RNA-bd_dom"/>
</dbReference>
<dbReference type="SMART" id="SM00487">
    <property type="entry name" value="DEXDc"/>
    <property type="match status" value="1"/>
</dbReference>
<keyword evidence="11" id="KW-1185">Reference proteome</keyword>
<dbReference type="InterPro" id="IPR028619">
    <property type="entry name" value="DEAD_helicase_DbpA"/>
</dbReference>
<comment type="subcellular location">
    <subcellularLocation>
        <location evidence="5">Cytoplasm</location>
    </subcellularLocation>
</comment>
<dbReference type="InterPro" id="IPR000629">
    <property type="entry name" value="RNA-helicase_DEAD-box_CS"/>
</dbReference>
<evidence type="ECO:0000313" key="11">
    <source>
        <dbReference type="Proteomes" id="UP000005387"/>
    </source>
</evidence>
<dbReference type="InterPro" id="IPR001650">
    <property type="entry name" value="Helicase_C-like"/>
</dbReference>
<dbReference type="Pfam" id="PF00271">
    <property type="entry name" value="Helicase_C"/>
    <property type="match status" value="1"/>
</dbReference>
<keyword evidence="4 5" id="KW-0067">ATP-binding</keyword>
<dbReference type="Gene3D" id="3.30.70.330">
    <property type="match status" value="1"/>
</dbReference>
<evidence type="ECO:0000259" key="9">
    <source>
        <dbReference type="PROSITE" id="PS51195"/>
    </source>
</evidence>
<keyword evidence="5" id="KW-0694">RNA-binding</keyword>
<dbReference type="CDD" id="cd12500">
    <property type="entry name" value="RRM_BsYxiN_like"/>
    <property type="match status" value="1"/>
</dbReference>
<comment type="domain">
    <text evidence="5">Contains an N-terminal domain that binds non-specifically to RNA and a C-terminal domain that binds specifically and tightly to hairpin 92 of 23S rRNA.</text>
</comment>
<feature type="domain" description="Helicase ATP-binding" evidence="7">
    <location>
        <begin position="35"/>
        <end position="205"/>
    </location>
</feature>
<evidence type="ECO:0000256" key="3">
    <source>
        <dbReference type="ARBA" id="ARBA00022806"/>
    </source>
</evidence>